<dbReference type="InterPro" id="IPR008333">
    <property type="entry name" value="Cbr1-like_FAD-bd_dom"/>
</dbReference>
<dbReference type="SUPFAM" id="SSF52343">
    <property type="entry name" value="Ferredoxin reductase-like, C-terminal NADP-linked domain"/>
    <property type="match status" value="1"/>
</dbReference>
<dbReference type="CDD" id="cd06189">
    <property type="entry name" value="flavin_oxioreductase"/>
    <property type="match status" value="1"/>
</dbReference>
<dbReference type="SUPFAM" id="SSF63380">
    <property type="entry name" value="Riboflavin synthase domain-like"/>
    <property type="match status" value="1"/>
</dbReference>
<feature type="domain" description="FAD-binding FR-type" evidence="5">
    <location>
        <begin position="100"/>
        <end position="200"/>
    </location>
</feature>
<name>A0ABY6WQ46_9BURK</name>
<dbReference type="InterPro" id="IPR039261">
    <property type="entry name" value="FNR_nucleotide-bd"/>
</dbReference>
<dbReference type="InterPro" id="IPR036010">
    <property type="entry name" value="2Fe-2S_ferredoxin-like_sf"/>
</dbReference>
<dbReference type="PANTHER" id="PTHR47354">
    <property type="entry name" value="NADH OXIDOREDUCTASE HCR"/>
    <property type="match status" value="1"/>
</dbReference>
<evidence type="ECO:0000256" key="2">
    <source>
        <dbReference type="ARBA" id="ARBA00022714"/>
    </source>
</evidence>
<evidence type="ECO:0000259" key="5">
    <source>
        <dbReference type="PROSITE" id="PS51384"/>
    </source>
</evidence>
<keyword evidence="2" id="KW-0408">Iron</keyword>
<proteinExistence type="predicted"/>
<accession>A0ABY6WQ46</accession>
<dbReference type="Gene3D" id="2.40.30.10">
    <property type="entry name" value="Translation factors"/>
    <property type="match status" value="1"/>
</dbReference>
<reference evidence="6 7" key="1">
    <citation type="submission" date="2019-08" db="EMBL/GenBank/DDBJ databases">
        <authorList>
            <person name="Peeters C."/>
        </authorList>
    </citation>
    <scope>NUCLEOTIDE SEQUENCE [LARGE SCALE GENOMIC DNA]</scope>
    <source>
        <strain evidence="6 7">LMG 31119</strain>
    </source>
</reference>
<organism evidence="6 7">
    <name type="scientific">Pandoraea pnomenusa</name>
    <dbReference type="NCBI Taxonomy" id="93220"/>
    <lineage>
        <taxon>Bacteria</taxon>
        <taxon>Pseudomonadati</taxon>
        <taxon>Pseudomonadota</taxon>
        <taxon>Betaproteobacteria</taxon>
        <taxon>Burkholderiales</taxon>
        <taxon>Burkholderiaceae</taxon>
        <taxon>Pandoraea</taxon>
    </lineage>
</organism>
<dbReference type="PROSITE" id="PS00197">
    <property type="entry name" value="2FE2S_FER_1"/>
    <property type="match status" value="1"/>
</dbReference>
<evidence type="ECO:0000259" key="4">
    <source>
        <dbReference type="PROSITE" id="PS51085"/>
    </source>
</evidence>
<gene>
    <name evidence="6" type="primary">ascD</name>
    <name evidence="6" type="ORF">PPN31119_03885</name>
</gene>
<dbReference type="InterPro" id="IPR001709">
    <property type="entry name" value="Flavoprot_Pyr_Nucl_cyt_Rdtase"/>
</dbReference>
<dbReference type="Proteomes" id="UP000361468">
    <property type="component" value="Unassembled WGS sequence"/>
</dbReference>
<dbReference type="PRINTS" id="PR00410">
    <property type="entry name" value="PHEHYDRXLASE"/>
</dbReference>
<keyword evidence="2" id="KW-0001">2Fe-2S</keyword>
<dbReference type="InterPro" id="IPR012675">
    <property type="entry name" value="Beta-grasp_dom_sf"/>
</dbReference>
<dbReference type="Gene3D" id="3.10.20.30">
    <property type="match status" value="1"/>
</dbReference>
<dbReference type="RefSeq" id="WP_051519088.1">
    <property type="nucleotide sequence ID" value="NZ_CABPSO010000015.1"/>
</dbReference>
<dbReference type="PROSITE" id="PS51085">
    <property type="entry name" value="2FE2S_FER_2"/>
    <property type="match status" value="1"/>
</dbReference>
<dbReference type="SUPFAM" id="SSF54292">
    <property type="entry name" value="2Fe-2S ferredoxin-like"/>
    <property type="match status" value="1"/>
</dbReference>
<protein>
    <submittedName>
        <fullName evidence="6">CDP-6-deoxy-L-threo-D-glycero-4-hexulose-3-dehydrase reductase</fullName>
    </submittedName>
</protein>
<comment type="caution">
    <text evidence="6">The sequence shown here is derived from an EMBL/GenBank/DDBJ whole genome shotgun (WGS) entry which is preliminary data.</text>
</comment>
<dbReference type="InterPro" id="IPR050415">
    <property type="entry name" value="MRET"/>
</dbReference>
<dbReference type="Pfam" id="PF00970">
    <property type="entry name" value="FAD_binding_6"/>
    <property type="match status" value="1"/>
</dbReference>
<dbReference type="Pfam" id="PF00111">
    <property type="entry name" value="Fer2"/>
    <property type="match status" value="1"/>
</dbReference>
<dbReference type="CDD" id="cd00207">
    <property type="entry name" value="fer2"/>
    <property type="match status" value="1"/>
</dbReference>
<comment type="cofactor">
    <cofactor evidence="3">
        <name>[2Fe-2S] cluster</name>
        <dbReference type="ChEBI" id="CHEBI:190135"/>
    </cofactor>
</comment>
<dbReference type="EMBL" id="CABPSO010000015">
    <property type="protein sequence ID" value="VVE71283.1"/>
    <property type="molecule type" value="Genomic_DNA"/>
</dbReference>
<dbReference type="Pfam" id="PF00175">
    <property type="entry name" value="NAD_binding_1"/>
    <property type="match status" value="1"/>
</dbReference>
<dbReference type="Gene3D" id="3.40.50.80">
    <property type="entry name" value="Nucleotide-binding domain of ferredoxin-NADP reductase (FNR) module"/>
    <property type="match status" value="1"/>
</dbReference>
<dbReference type="InterPro" id="IPR017927">
    <property type="entry name" value="FAD-bd_FR_type"/>
</dbReference>
<evidence type="ECO:0000313" key="6">
    <source>
        <dbReference type="EMBL" id="VVE71283.1"/>
    </source>
</evidence>
<comment type="cofactor">
    <cofactor evidence="1">
        <name>FAD</name>
        <dbReference type="ChEBI" id="CHEBI:57692"/>
    </cofactor>
</comment>
<dbReference type="InterPro" id="IPR017938">
    <property type="entry name" value="Riboflavin_synthase-like_b-brl"/>
</dbReference>
<keyword evidence="2" id="KW-0479">Metal-binding</keyword>
<dbReference type="PRINTS" id="PR00371">
    <property type="entry name" value="FPNCR"/>
</dbReference>
<evidence type="ECO:0000256" key="3">
    <source>
        <dbReference type="ARBA" id="ARBA00034078"/>
    </source>
</evidence>
<dbReference type="PANTHER" id="PTHR47354:SF5">
    <property type="entry name" value="PROTEIN RFBI"/>
    <property type="match status" value="1"/>
</dbReference>
<keyword evidence="2" id="KW-0411">Iron-sulfur</keyword>
<dbReference type="PROSITE" id="PS51384">
    <property type="entry name" value="FAD_FR"/>
    <property type="match status" value="1"/>
</dbReference>
<evidence type="ECO:0000313" key="7">
    <source>
        <dbReference type="Proteomes" id="UP000361468"/>
    </source>
</evidence>
<dbReference type="InterPro" id="IPR001433">
    <property type="entry name" value="OxRdtase_FAD/NAD-bd"/>
</dbReference>
<keyword evidence="7" id="KW-1185">Reference proteome</keyword>
<feature type="domain" description="2Fe-2S ferredoxin-type" evidence="4">
    <location>
        <begin position="5"/>
        <end position="93"/>
    </location>
</feature>
<dbReference type="InterPro" id="IPR006058">
    <property type="entry name" value="2Fe2S_fd_BS"/>
</dbReference>
<sequence length="334" mass="36199">MVSVFSVKLVEGDHFGAEPGEPILQAALRAGINLNYSCRTGRCSACKCKLISGATTAQHPELGLTDQEKTDGWILSCVRTPDSDVTVEAQTLGAIALPAAKTVPCRVAEIVRIAPDVVQVFLRVPPSARFEFLPGQYIDVIGPGGERRSYSLANANADNHVLELQVRFVEGGVMSRYWFHQAKVNDLLRLHGPLGTFFLRDSVNTDVYFLATGTGIAPVKAMLMSMASLPQDQRPKSVTVLWGGRALQDHYFDVSALPGTHVYMPVLSRPEADWNGAKGYVQDVLLRLNPDLDNAVVYACGSDAMIHSAQARLTDAGLSPERFHSDAFVCSGTI</sequence>
<evidence type="ECO:0000256" key="1">
    <source>
        <dbReference type="ARBA" id="ARBA00001974"/>
    </source>
</evidence>
<dbReference type="InterPro" id="IPR001041">
    <property type="entry name" value="2Fe-2S_ferredoxin-type"/>
</dbReference>